<dbReference type="STRING" id="651661.SAMN05660293_03477"/>
<keyword evidence="2" id="KW-0560">Oxidoreductase</keyword>
<dbReference type="EMBL" id="FUZA01000004">
    <property type="protein sequence ID" value="SKC00107.1"/>
    <property type="molecule type" value="Genomic_DNA"/>
</dbReference>
<dbReference type="GO" id="GO:0016491">
    <property type="term" value="F:oxidoreductase activity"/>
    <property type="evidence" value="ECO:0007669"/>
    <property type="project" value="UniProtKB-KW"/>
</dbReference>
<gene>
    <name evidence="5" type="ORF">SAMN05660293_03477</name>
</gene>
<proteinExistence type="inferred from homology"/>
<evidence type="ECO:0000256" key="1">
    <source>
        <dbReference type="ARBA" id="ARBA00006484"/>
    </source>
</evidence>
<dbReference type="OrthoDB" id="822355at2"/>
<dbReference type="PANTHER" id="PTHR44196">
    <property type="entry name" value="DEHYDROGENASE/REDUCTASE SDR FAMILY MEMBER 7B"/>
    <property type="match status" value="1"/>
</dbReference>
<dbReference type="RefSeq" id="WP_082215983.1">
    <property type="nucleotide sequence ID" value="NZ_FUZA01000004.1"/>
</dbReference>
<reference evidence="6" key="1">
    <citation type="submission" date="2017-02" db="EMBL/GenBank/DDBJ databases">
        <authorList>
            <person name="Varghese N."/>
            <person name="Submissions S."/>
        </authorList>
    </citation>
    <scope>NUCLEOTIDE SEQUENCE [LARGE SCALE GENOMIC DNA]</scope>
    <source>
        <strain evidence="6">DSM 22270</strain>
    </source>
</reference>
<dbReference type="InterPro" id="IPR002347">
    <property type="entry name" value="SDR_fam"/>
</dbReference>
<protein>
    <submittedName>
        <fullName evidence="5">Short-chain dehydrogenase</fullName>
    </submittedName>
</protein>
<dbReference type="Pfam" id="PF00106">
    <property type="entry name" value="adh_short"/>
    <property type="match status" value="1"/>
</dbReference>
<dbReference type="AlphaFoldDB" id="A0A1T5FVI7"/>
<feature type="domain" description="Ketoreductase" evidence="4">
    <location>
        <begin position="43"/>
        <end position="204"/>
    </location>
</feature>
<dbReference type="SUPFAM" id="SSF51735">
    <property type="entry name" value="NAD(P)-binding Rossmann-fold domains"/>
    <property type="match status" value="1"/>
</dbReference>
<dbReference type="GO" id="GO:0016020">
    <property type="term" value="C:membrane"/>
    <property type="evidence" value="ECO:0007669"/>
    <property type="project" value="TreeGrafter"/>
</dbReference>
<evidence type="ECO:0000313" key="6">
    <source>
        <dbReference type="Proteomes" id="UP000190897"/>
    </source>
</evidence>
<keyword evidence="6" id="KW-1185">Reference proteome</keyword>
<evidence type="ECO:0000313" key="5">
    <source>
        <dbReference type="EMBL" id="SKC00107.1"/>
    </source>
</evidence>
<evidence type="ECO:0000259" key="4">
    <source>
        <dbReference type="SMART" id="SM00822"/>
    </source>
</evidence>
<dbReference type="Gene3D" id="3.40.50.720">
    <property type="entry name" value="NAD(P)-binding Rossmann-like Domain"/>
    <property type="match status" value="1"/>
</dbReference>
<dbReference type="InterPro" id="IPR057326">
    <property type="entry name" value="KR_dom"/>
</dbReference>
<dbReference type="Proteomes" id="UP000190897">
    <property type="component" value="Unassembled WGS sequence"/>
</dbReference>
<accession>A0A1T5FVI7</accession>
<dbReference type="PROSITE" id="PS00061">
    <property type="entry name" value="ADH_SHORT"/>
    <property type="match status" value="1"/>
</dbReference>
<dbReference type="SMART" id="SM00822">
    <property type="entry name" value="PKS_KR"/>
    <property type="match status" value="1"/>
</dbReference>
<dbReference type="PRINTS" id="PR00080">
    <property type="entry name" value="SDRFAMILY"/>
</dbReference>
<name>A0A1T5FVI7_9BACT</name>
<dbReference type="InterPro" id="IPR020904">
    <property type="entry name" value="Sc_DH/Rdtase_CS"/>
</dbReference>
<evidence type="ECO:0000256" key="2">
    <source>
        <dbReference type="ARBA" id="ARBA00023002"/>
    </source>
</evidence>
<dbReference type="InterPro" id="IPR036291">
    <property type="entry name" value="NAD(P)-bd_dom_sf"/>
</dbReference>
<organism evidence="5 6">
    <name type="scientific">Dyadobacter psychrophilus</name>
    <dbReference type="NCBI Taxonomy" id="651661"/>
    <lineage>
        <taxon>Bacteria</taxon>
        <taxon>Pseudomonadati</taxon>
        <taxon>Bacteroidota</taxon>
        <taxon>Cytophagia</taxon>
        <taxon>Cytophagales</taxon>
        <taxon>Spirosomataceae</taxon>
        <taxon>Dyadobacter</taxon>
    </lineage>
</organism>
<evidence type="ECO:0000256" key="3">
    <source>
        <dbReference type="RuleBase" id="RU000363"/>
    </source>
</evidence>
<dbReference type="PRINTS" id="PR00081">
    <property type="entry name" value="GDHRDH"/>
</dbReference>
<dbReference type="PANTHER" id="PTHR44196:SF1">
    <property type="entry name" value="DEHYDROGENASE_REDUCTASE SDR FAMILY MEMBER 7B"/>
    <property type="match status" value="1"/>
</dbReference>
<comment type="similarity">
    <text evidence="1 3">Belongs to the short-chain dehydrogenases/reductases (SDR) family.</text>
</comment>
<sequence length="346" mass="37117">MKNNSNQGLFSGKTALWAAAGLGVFAAVRHLYREMIKFDFQDKVVVITGGARGLGLLLARELAAKGANLVICSRNAEQIEVAEQELRQMGSIVLGLKADVSDPRDAARVIEAAVSQFGKIDVLINNAGVMLVGPENVMDVEDYKTAMDTNFWAALYMIKAALPHFHDEKEGRIANICSIGGKVAVPHLLPYSVSKFAMVALSEGLHAELKKDNIHVTTVIPNLMRTGSPRNVSVKGDHEAEYAWFKIAGSSPLLSQDAAQAATDIVNAIAYRETEVVLTKTAKLAVALQGANPALVSFATSIANRFLPKSGPERAVIRKGHESESEKTAGKVASISDRAALENNEI</sequence>